<evidence type="ECO:0000256" key="2">
    <source>
        <dbReference type="ARBA" id="ARBA00022786"/>
    </source>
</evidence>
<accession>A0AAF0Y739</accession>
<dbReference type="AlphaFoldDB" id="A0AAF0Y739"/>
<protein>
    <recommendedName>
        <fullName evidence="1">Ubiquitin-like modifier HUB1</fullName>
    </recommendedName>
</protein>
<dbReference type="RefSeq" id="XP_062627174.1">
    <property type="nucleotide sequence ID" value="XM_062771190.1"/>
</dbReference>
<keyword evidence="6" id="KW-1185">Reference proteome</keyword>
<dbReference type="InterPro" id="IPR039732">
    <property type="entry name" value="Hub1/Ubl5"/>
</dbReference>
<feature type="domain" description="Ubiquitin-like" evidence="4">
    <location>
        <begin position="211"/>
        <end position="280"/>
    </location>
</feature>
<feature type="compositionally biased region" description="Basic and acidic residues" evidence="3">
    <location>
        <begin position="71"/>
        <end position="85"/>
    </location>
</feature>
<evidence type="ECO:0000259" key="4">
    <source>
        <dbReference type="PROSITE" id="PS50053"/>
    </source>
</evidence>
<dbReference type="EMBL" id="CP086716">
    <property type="protein sequence ID" value="WOO81142.1"/>
    <property type="molecule type" value="Genomic_DNA"/>
</dbReference>
<feature type="region of interest" description="Disordered" evidence="3">
    <location>
        <begin position="1"/>
        <end position="207"/>
    </location>
</feature>
<dbReference type="PROSITE" id="PS50053">
    <property type="entry name" value="UBIQUITIN_2"/>
    <property type="match status" value="1"/>
</dbReference>
<proteinExistence type="predicted"/>
<evidence type="ECO:0000313" key="6">
    <source>
        <dbReference type="Proteomes" id="UP000827549"/>
    </source>
</evidence>
<keyword evidence="2" id="KW-0833">Ubl conjugation pathway</keyword>
<reference evidence="5" key="1">
    <citation type="submission" date="2023-10" db="EMBL/GenBank/DDBJ databases">
        <authorList>
            <person name="Noh H."/>
        </authorList>
    </citation>
    <scope>NUCLEOTIDE SEQUENCE</scope>
    <source>
        <strain evidence="5">DUCC4014</strain>
    </source>
</reference>
<sequence length="280" mass="32431">MPASPSPERSRRRSASPSREPRRDRSRSRSPPPKQWSQRKAKELSFYKKGGAAPPPPRAPGAAYVEEEETAKERAQRRERGEVPRRFGGSREQGVRNTMGNVVVPVASAPGSFKRTGDPLDRLGVRGEPKDREYRREDRDRERERDRYRDRDDRDRRDRDRDREHRDRDRDHRRDDRDRERPSAASTAQPPQRPPAPGSSAPPTIRPGRMIEVIANDRMGRKVRVKCLPTDTVGDLKRLIAAQTGTSAQKIQLKKWYTMFKDHVTLQDYEINDGMSLEMY</sequence>
<dbReference type="Gene3D" id="3.10.20.90">
    <property type="entry name" value="Phosphatidylinositol 3-kinase Catalytic Subunit, Chain A, domain 1"/>
    <property type="match status" value="1"/>
</dbReference>
<dbReference type="FunFam" id="3.10.20.90:FF:000052">
    <property type="entry name" value="Ubiquitin-like protein 5"/>
    <property type="match status" value="1"/>
</dbReference>
<feature type="compositionally biased region" description="Basic and acidic residues" evidence="3">
    <location>
        <begin position="115"/>
        <end position="182"/>
    </location>
</feature>
<dbReference type="InterPro" id="IPR029071">
    <property type="entry name" value="Ubiquitin-like_domsf"/>
</dbReference>
<evidence type="ECO:0000256" key="3">
    <source>
        <dbReference type="SAM" id="MobiDB-lite"/>
    </source>
</evidence>
<organism evidence="5 6">
    <name type="scientific">Vanrija pseudolonga</name>
    <dbReference type="NCBI Taxonomy" id="143232"/>
    <lineage>
        <taxon>Eukaryota</taxon>
        <taxon>Fungi</taxon>
        <taxon>Dikarya</taxon>
        <taxon>Basidiomycota</taxon>
        <taxon>Agaricomycotina</taxon>
        <taxon>Tremellomycetes</taxon>
        <taxon>Trichosporonales</taxon>
        <taxon>Trichosporonaceae</taxon>
        <taxon>Vanrija</taxon>
    </lineage>
</organism>
<gene>
    <name evidence="5" type="primary">UBL5</name>
    <name evidence="5" type="ORF">LOC62_03G004673</name>
</gene>
<dbReference type="CDD" id="cd01791">
    <property type="entry name" value="Ubl_UBL5"/>
    <property type="match status" value="1"/>
</dbReference>
<dbReference type="SUPFAM" id="SSF54236">
    <property type="entry name" value="Ubiquitin-like"/>
    <property type="match status" value="1"/>
</dbReference>
<dbReference type="Pfam" id="PF00240">
    <property type="entry name" value="ubiquitin"/>
    <property type="match status" value="1"/>
</dbReference>
<name>A0AAF0Y739_9TREE</name>
<dbReference type="PANTHER" id="PTHR13042">
    <property type="entry name" value="UBIQUITIN-LIKE PROTEIN 5"/>
    <property type="match status" value="1"/>
</dbReference>
<dbReference type="InterPro" id="IPR000626">
    <property type="entry name" value="Ubiquitin-like_dom"/>
</dbReference>
<evidence type="ECO:0000256" key="1">
    <source>
        <dbReference type="ARBA" id="ARBA00014108"/>
    </source>
</evidence>
<dbReference type="GeneID" id="87807909"/>
<evidence type="ECO:0000313" key="5">
    <source>
        <dbReference type="EMBL" id="WOO81142.1"/>
    </source>
</evidence>
<dbReference type="Proteomes" id="UP000827549">
    <property type="component" value="Chromosome 3"/>
</dbReference>